<keyword evidence="2" id="KW-0472">Membrane</keyword>
<organism evidence="3 4">
    <name type="scientific">Paraburkholderia phenazinium</name>
    <dbReference type="NCBI Taxonomy" id="60549"/>
    <lineage>
        <taxon>Bacteria</taxon>
        <taxon>Pseudomonadati</taxon>
        <taxon>Pseudomonadota</taxon>
        <taxon>Betaproteobacteria</taxon>
        <taxon>Burkholderiales</taxon>
        <taxon>Burkholderiaceae</taxon>
        <taxon>Paraburkholderia</taxon>
    </lineage>
</organism>
<dbReference type="RefSeq" id="WP_171991639.1">
    <property type="nucleotide sequence ID" value="NZ_FSRU01000001.1"/>
</dbReference>
<evidence type="ECO:0000256" key="2">
    <source>
        <dbReference type="SAM" id="Phobius"/>
    </source>
</evidence>
<feature type="transmembrane region" description="Helical" evidence="2">
    <location>
        <begin position="21"/>
        <end position="47"/>
    </location>
</feature>
<gene>
    <name evidence="3" type="ORF">SAMN05444165_2854</name>
</gene>
<feature type="transmembrane region" description="Helical" evidence="2">
    <location>
        <begin position="162"/>
        <end position="181"/>
    </location>
</feature>
<feature type="transmembrane region" description="Helical" evidence="2">
    <location>
        <begin position="99"/>
        <end position="118"/>
    </location>
</feature>
<keyword evidence="4" id="KW-1185">Reference proteome</keyword>
<keyword evidence="2" id="KW-1133">Transmembrane helix</keyword>
<dbReference type="EMBL" id="FSRU01000001">
    <property type="protein sequence ID" value="SIO40060.1"/>
    <property type="molecule type" value="Genomic_DNA"/>
</dbReference>
<proteinExistence type="predicted"/>
<feature type="transmembrane region" description="Helical" evidence="2">
    <location>
        <begin position="201"/>
        <end position="222"/>
    </location>
</feature>
<evidence type="ECO:0000313" key="4">
    <source>
        <dbReference type="Proteomes" id="UP000185151"/>
    </source>
</evidence>
<keyword evidence="2" id="KW-0812">Transmembrane</keyword>
<evidence type="ECO:0000256" key="1">
    <source>
        <dbReference type="SAM" id="MobiDB-lite"/>
    </source>
</evidence>
<dbReference type="AlphaFoldDB" id="A0A1N6J6X3"/>
<name>A0A1N6J6X3_9BURK</name>
<dbReference type="InterPro" id="IPR049713">
    <property type="entry name" value="Pr6Pr-like"/>
</dbReference>
<evidence type="ECO:0008006" key="5">
    <source>
        <dbReference type="Google" id="ProtNLM"/>
    </source>
</evidence>
<evidence type="ECO:0000313" key="3">
    <source>
        <dbReference type="EMBL" id="SIO40060.1"/>
    </source>
</evidence>
<feature type="region of interest" description="Disordered" evidence="1">
    <location>
        <begin position="230"/>
        <end position="251"/>
    </location>
</feature>
<feature type="compositionally biased region" description="Basic and acidic residues" evidence="1">
    <location>
        <begin position="236"/>
        <end position="251"/>
    </location>
</feature>
<protein>
    <recommendedName>
        <fullName evidence="5">FAR-17a/AIG1-like protein</fullName>
    </recommendedName>
</protein>
<feature type="transmembrane region" description="Helical" evidence="2">
    <location>
        <begin position="138"/>
        <end position="155"/>
    </location>
</feature>
<dbReference type="NCBIfam" id="NF038065">
    <property type="entry name" value="Pr6Pr"/>
    <property type="match status" value="1"/>
</dbReference>
<dbReference type="Proteomes" id="UP000185151">
    <property type="component" value="Unassembled WGS sequence"/>
</dbReference>
<sequence length="251" mass="28325">MPKHTAHPERHPSELPLATPSFASVSMASLIAVLAWLAFVAQTDITIGRMLMRGLGVIEGIERISSYLTNLTVLAVAIGFTCVALRARSAPGRFFRKPPVLTAVVVYIVFVGIAYNTLLRHLWTPAGFRSLLNESLHTVIPLLCALYWLLFVPRFHLQLRHCLFWLVYPLGYLFMTLWRGSETDFYPYPFINVSELGYERVLVNTLLLLLGFVLLMGVFIAINHRRPRPVPAVDARQPDGSDRIKDRSLNP</sequence>
<feature type="transmembrane region" description="Helical" evidence="2">
    <location>
        <begin position="67"/>
        <end position="87"/>
    </location>
</feature>
<reference evidence="3 4" key="1">
    <citation type="submission" date="2016-11" db="EMBL/GenBank/DDBJ databases">
        <authorList>
            <person name="Jaros S."/>
            <person name="Januszkiewicz K."/>
            <person name="Wedrychowicz H."/>
        </authorList>
    </citation>
    <scope>NUCLEOTIDE SEQUENCE [LARGE SCALE GENOMIC DNA]</scope>
    <source>
        <strain evidence="3 4">GAS95</strain>
    </source>
</reference>
<accession>A0A1N6J6X3</accession>